<dbReference type="EC" id="5.2.1.8" evidence="4"/>
<sequence>MKNLVFVVICFYASLFSFAQDKEKLFTIDSHSYYTDEFLRVYNKNLDLVKDDSQKDLDKYLELFLGYKLKVEKAYKLGLQNDQKYISELASYRSQLAKNYLNDTKVTNALIEEAYDRMKNEVKASHILIMVDESAKPEDTLKAYNKILDLKKRVDKGENFDNIAAQYSEDPSAKENKGDLGYFSAFRMVYAFENAAFNTPIGKVSKPFRTRFGYHILKVVDKRENRGEVTVAHIMILKNKEAAEGKEKQTIEDIYKKIKQGESFESLANQFSEDKSSALKGGLLQRFGSGQLTSPEFENISFSLTDKNQISEPFQSQFGWHIVKLIEKHPVQTLEEVKYELENKVRRDERSLLITNSLAKKVRGKYTFVADETVLNKIKKAVTKEYYANNWTIPVDGNEIKGQIAIINNDQIINAEDFMKFLFSQQKNGAKTEPISKLVDEQFEKWSDEKLIEYYDNNLESEFSEFKFVMDEYRDGLLLFDLMDKEIWTKAKTDTIGLSEFYNDHKNDYMWKKRLDVDLLSSTDEKTIEKARKYLKKGKSLEYIKEKLNLDDKVNIIEKSGVFEEDSDVLPEFKVKSKGVTNIVSKDNYFFVANVKEVKEAQPKKMEECKGKLVSDYQQYLENNWVSELKKEFSVKVDQDVFNKVKRQLSK</sequence>
<feature type="signal peptide" evidence="2">
    <location>
        <begin position="1"/>
        <end position="19"/>
    </location>
</feature>
<dbReference type="GO" id="GO:0003755">
    <property type="term" value="F:peptidyl-prolyl cis-trans isomerase activity"/>
    <property type="evidence" value="ECO:0007669"/>
    <property type="project" value="UniProtKB-EC"/>
</dbReference>
<keyword evidence="5" id="KW-1185">Reference proteome</keyword>
<keyword evidence="1 4" id="KW-0413">Isomerase</keyword>
<proteinExistence type="predicted"/>
<evidence type="ECO:0000256" key="1">
    <source>
        <dbReference type="PROSITE-ProRule" id="PRU00278"/>
    </source>
</evidence>
<evidence type="ECO:0000313" key="5">
    <source>
        <dbReference type="Proteomes" id="UP001589607"/>
    </source>
</evidence>
<organism evidence="4 5">
    <name type="scientific">Flavobacterium jumunjinense</name>
    <dbReference type="NCBI Taxonomy" id="998845"/>
    <lineage>
        <taxon>Bacteria</taxon>
        <taxon>Pseudomonadati</taxon>
        <taxon>Bacteroidota</taxon>
        <taxon>Flavobacteriia</taxon>
        <taxon>Flavobacteriales</taxon>
        <taxon>Flavobacteriaceae</taxon>
        <taxon>Flavobacterium</taxon>
    </lineage>
</organism>
<keyword evidence="2" id="KW-0732">Signal</keyword>
<reference evidence="4 5" key="1">
    <citation type="submission" date="2024-09" db="EMBL/GenBank/DDBJ databases">
        <authorList>
            <person name="Sun Q."/>
            <person name="Mori K."/>
        </authorList>
    </citation>
    <scope>NUCLEOTIDE SEQUENCE [LARGE SCALE GENOMIC DNA]</scope>
    <source>
        <strain evidence="4 5">CECT 7955</strain>
    </source>
</reference>
<evidence type="ECO:0000313" key="4">
    <source>
        <dbReference type="EMBL" id="MFB9096746.1"/>
    </source>
</evidence>
<keyword evidence="1" id="KW-0697">Rotamase</keyword>
<dbReference type="Pfam" id="PF13145">
    <property type="entry name" value="Rotamase_2"/>
    <property type="match status" value="1"/>
</dbReference>
<evidence type="ECO:0000256" key="2">
    <source>
        <dbReference type="SAM" id="SignalP"/>
    </source>
</evidence>
<dbReference type="SUPFAM" id="SSF54534">
    <property type="entry name" value="FKBP-like"/>
    <property type="match status" value="2"/>
</dbReference>
<protein>
    <submittedName>
        <fullName evidence="4">Peptidylprolyl isomerase</fullName>
        <ecNumber evidence="4">5.2.1.8</ecNumber>
    </submittedName>
</protein>
<dbReference type="Pfam" id="PF13616">
    <property type="entry name" value="Rotamase_3"/>
    <property type="match status" value="1"/>
</dbReference>
<gene>
    <name evidence="4" type="ORF">ACFFVF_09485</name>
</gene>
<comment type="caution">
    <text evidence="4">The sequence shown here is derived from an EMBL/GenBank/DDBJ whole genome shotgun (WGS) entry which is preliminary data.</text>
</comment>
<feature type="chain" id="PRO_5046437056" evidence="2">
    <location>
        <begin position="20"/>
        <end position="651"/>
    </location>
</feature>
<dbReference type="Proteomes" id="UP001589607">
    <property type="component" value="Unassembled WGS sequence"/>
</dbReference>
<evidence type="ECO:0000259" key="3">
    <source>
        <dbReference type="PROSITE" id="PS50198"/>
    </source>
</evidence>
<dbReference type="PANTHER" id="PTHR47245">
    <property type="entry name" value="PEPTIDYLPROLYL ISOMERASE"/>
    <property type="match status" value="1"/>
</dbReference>
<dbReference type="InterPro" id="IPR046357">
    <property type="entry name" value="PPIase_dom_sf"/>
</dbReference>
<dbReference type="RefSeq" id="WP_236456825.1">
    <property type="nucleotide sequence ID" value="NZ_CBCSGE010000018.1"/>
</dbReference>
<dbReference type="InterPro" id="IPR050245">
    <property type="entry name" value="PrsA_foldase"/>
</dbReference>
<dbReference type="InterPro" id="IPR000297">
    <property type="entry name" value="PPIase_PpiC"/>
</dbReference>
<dbReference type="PANTHER" id="PTHR47245:SF2">
    <property type="entry name" value="PEPTIDYL-PROLYL CIS-TRANS ISOMERASE HP_0175-RELATED"/>
    <property type="match status" value="1"/>
</dbReference>
<dbReference type="PROSITE" id="PS50198">
    <property type="entry name" value="PPIC_PPIASE_2"/>
    <property type="match status" value="2"/>
</dbReference>
<feature type="domain" description="PpiC" evidence="3">
    <location>
        <begin position="119"/>
        <end position="221"/>
    </location>
</feature>
<feature type="domain" description="PpiC" evidence="3">
    <location>
        <begin position="226"/>
        <end position="327"/>
    </location>
</feature>
<dbReference type="Gene3D" id="3.10.50.40">
    <property type="match status" value="2"/>
</dbReference>
<dbReference type="EMBL" id="JBHMEY010000020">
    <property type="protein sequence ID" value="MFB9096746.1"/>
    <property type="molecule type" value="Genomic_DNA"/>
</dbReference>
<accession>A0ABV5GMZ8</accession>
<name>A0ABV5GMZ8_9FLAO</name>
<dbReference type="Pfam" id="PF00639">
    <property type="entry name" value="Rotamase"/>
    <property type="match status" value="1"/>
</dbReference>